<dbReference type="AlphaFoldDB" id="A0A8H3J5M2"/>
<evidence type="ECO:0000259" key="4">
    <source>
        <dbReference type="Pfam" id="PF24883"/>
    </source>
</evidence>
<dbReference type="PANTHER" id="PTHR10039">
    <property type="entry name" value="AMELOGENIN"/>
    <property type="match status" value="1"/>
</dbReference>
<keyword evidence="2" id="KW-0040">ANK repeat</keyword>
<evidence type="ECO:0000256" key="1">
    <source>
        <dbReference type="ARBA" id="ARBA00022737"/>
    </source>
</evidence>
<reference evidence="5" key="1">
    <citation type="submission" date="2021-03" db="EMBL/GenBank/DDBJ databases">
        <authorList>
            <person name="Tagirdzhanova G."/>
        </authorList>
    </citation>
    <scope>NUCLEOTIDE SEQUENCE</scope>
</reference>
<evidence type="ECO:0000313" key="6">
    <source>
        <dbReference type="Proteomes" id="UP000664521"/>
    </source>
</evidence>
<feature type="repeat" description="ANK" evidence="2">
    <location>
        <begin position="920"/>
        <end position="952"/>
    </location>
</feature>
<dbReference type="InterPro" id="IPR027417">
    <property type="entry name" value="P-loop_NTPase"/>
</dbReference>
<dbReference type="Gene3D" id="3.40.50.300">
    <property type="entry name" value="P-loop containing nucleotide triphosphate hydrolases"/>
    <property type="match status" value="1"/>
</dbReference>
<dbReference type="Proteomes" id="UP000664521">
    <property type="component" value="Unassembled WGS sequence"/>
</dbReference>
<feature type="domain" description="Nephrocystin 3-like N-terminal" evidence="4">
    <location>
        <begin position="197"/>
        <end position="360"/>
    </location>
</feature>
<evidence type="ECO:0000313" key="5">
    <source>
        <dbReference type="EMBL" id="CAF9941124.1"/>
    </source>
</evidence>
<keyword evidence="1" id="KW-0677">Repeat</keyword>
<dbReference type="InterPro" id="IPR054471">
    <property type="entry name" value="GPIID_WHD"/>
</dbReference>
<protein>
    <recommendedName>
        <fullName evidence="7">NACHT domain-containing protein</fullName>
    </recommendedName>
</protein>
<dbReference type="PROSITE" id="PS50297">
    <property type="entry name" value="ANK_REP_REGION"/>
    <property type="match status" value="6"/>
</dbReference>
<evidence type="ECO:0008006" key="7">
    <source>
        <dbReference type="Google" id="ProtNLM"/>
    </source>
</evidence>
<dbReference type="Gene3D" id="1.25.40.20">
    <property type="entry name" value="Ankyrin repeat-containing domain"/>
    <property type="match status" value="3"/>
</dbReference>
<feature type="repeat" description="ANK" evidence="2">
    <location>
        <begin position="856"/>
        <end position="888"/>
    </location>
</feature>
<accession>A0A8H3J5M2</accession>
<feature type="domain" description="GPI inositol-deacylase winged helix" evidence="3">
    <location>
        <begin position="470"/>
        <end position="567"/>
    </location>
</feature>
<dbReference type="Pfam" id="PF12796">
    <property type="entry name" value="Ank_2"/>
    <property type="match status" value="1"/>
</dbReference>
<dbReference type="SUPFAM" id="SSF48403">
    <property type="entry name" value="Ankyrin repeat"/>
    <property type="match status" value="1"/>
</dbReference>
<organism evidence="5 6">
    <name type="scientific">Heterodermia speciosa</name>
    <dbReference type="NCBI Taxonomy" id="116794"/>
    <lineage>
        <taxon>Eukaryota</taxon>
        <taxon>Fungi</taxon>
        <taxon>Dikarya</taxon>
        <taxon>Ascomycota</taxon>
        <taxon>Pezizomycotina</taxon>
        <taxon>Lecanoromycetes</taxon>
        <taxon>OSLEUM clade</taxon>
        <taxon>Lecanoromycetidae</taxon>
        <taxon>Caliciales</taxon>
        <taxon>Physciaceae</taxon>
        <taxon>Heterodermia</taxon>
    </lineage>
</organism>
<dbReference type="SMART" id="SM00248">
    <property type="entry name" value="ANK"/>
    <property type="match status" value="9"/>
</dbReference>
<dbReference type="Pfam" id="PF13637">
    <property type="entry name" value="Ank_4"/>
    <property type="match status" value="2"/>
</dbReference>
<feature type="repeat" description="ANK" evidence="2">
    <location>
        <begin position="723"/>
        <end position="755"/>
    </location>
</feature>
<dbReference type="SUPFAM" id="SSF52540">
    <property type="entry name" value="P-loop containing nucleoside triphosphate hydrolases"/>
    <property type="match status" value="1"/>
</dbReference>
<dbReference type="OrthoDB" id="1577640at2759"/>
<comment type="caution">
    <text evidence="5">The sequence shown here is derived from an EMBL/GenBank/DDBJ whole genome shotgun (WGS) entry which is preliminary data.</text>
</comment>
<dbReference type="InterPro" id="IPR002110">
    <property type="entry name" value="Ankyrin_rpt"/>
</dbReference>
<dbReference type="InterPro" id="IPR036770">
    <property type="entry name" value="Ankyrin_rpt-contain_sf"/>
</dbReference>
<dbReference type="PROSITE" id="PS50088">
    <property type="entry name" value="ANK_REPEAT"/>
    <property type="match status" value="6"/>
</dbReference>
<keyword evidence="6" id="KW-1185">Reference proteome</keyword>
<feature type="repeat" description="ANK" evidence="2">
    <location>
        <begin position="756"/>
        <end position="788"/>
    </location>
</feature>
<sequence length="1036" mass="115465">MEPLSAAASIIAVMQLSGTIISYLSDVKGAPKELPRIRSEICSTIAVLGEIQTKADEAQQDNSWSSTLQVLNGPNGPLRQMQTILQGLEKKLATASGWRRKIGPRITWHFDKPEIQNTLSAIGRQNVLISVARGNDHIALTKRIRSDLQSMQFSIDNISSEVSNLHVEKIRTEIHDWLNAPDPSTNYNKALEACHENTGDWFIQSGSYLHWLSTPNTLLWLYGIPGCGKTILSSKIIHQTLGSFRSRLGSAVMYFYFDFNETGKQQHESMIRSLISQLSTHSEKTSAVLGAFHSSNTHGKQQPTSQALLENFHGMLTACDEPIIILDALDECEEMEDLLNDIKEITAWPDAKTRILVTSREKNDIKDVLSNLAGETGMIRIQSSLVDQDIRAYTQFRLLSDPKLKRWQDERQKITEKLMEKAHGMFRWAACQLDELRSCRSKEQLDKALDSLPRTLDATYERILCKIGESDRPFARKILQWLAFSARPLTLDEIAEVTGIDIDSSPMYSTRRRLQDANDALEICSSLVTTTYEPLSSRAKAINVVRLAHYSVKEYLFSDRIQTGLAMAYSLQHISSNECLANDCIAYISQIGQGPFTSVDAIFVEYPLLVYATNYWDEHAFIAEQSTERAIRFSRYLWEDPQISIDLRRLNPNKLIRYSTPLPPLLYAIARGLIGTVKVMIDEGVPVNRYGESKRSPLEQALLSNRLLIMKFFLDHGANWDTERFFPLGEASRRGHQEIVKFLLVQGADVNGRDKNGKSALLKASEGRHIAVASLLIQSGADVNIHSNDANTALLEASERGDDDMIRLLVQSGADVNHRHESGNTALINSSGNGNVDIVRLLLQSGADVNPRGYLGNTALIHASVDGGHVNVIRLLLQNGADVDARNDYGNTALIEGLSMKKVIDILLQSGADVNARNNEGDSALIRASARHLHDVVRLLLSSGADVNFRSENKYYGAAIEAATGGFTESIFSMGETVALLLSAGSEITPRFLRNVKRHRHDESIMQMLSQHPNFGPAKMELLNRTEDPHSPNWVS</sequence>
<dbReference type="InterPro" id="IPR056884">
    <property type="entry name" value="NPHP3-like_N"/>
</dbReference>
<dbReference type="Pfam" id="PF22939">
    <property type="entry name" value="WHD_GPIID"/>
    <property type="match status" value="1"/>
</dbReference>
<dbReference type="PANTHER" id="PTHR10039:SF16">
    <property type="entry name" value="GPI INOSITOL-DEACYLASE"/>
    <property type="match status" value="1"/>
</dbReference>
<proteinExistence type="predicted"/>
<feature type="repeat" description="ANK" evidence="2">
    <location>
        <begin position="822"/>
        <end position="854"/>
    </location>
</feature>
<dbReference type="Pfam" id="PF24883">
    <property type="entry name" value="NPHP3_N"/>
    <property type="match status" value="1"/>
</dbReference>
<evidence type="ECO:0000259" key="3">
    <source>
        <dbReference type="Pfam" id="PF22939"/>
    </source>
</evidence>
<dbReference type="EMBL" id="CAJPDS010000176">
    <property type="protein sequence ID" value="CAF9941124.1"/>
    <property type="molecule type" value="Genomic_DNA"/>
</dbReference>
<name>A0A8H3J5M2_9LECA</name>
<feature type="repeat" description="ANK" evidence="2">
    <location>
        <begin position="789"/>
        <end position="821"/>
    </location>
</feature>
<evidence type="ECO:0000256" key="2">
    <source>
        <dbReference type="PROSITE-ProRule" id="PRU00023"/>
    </source>
</evidence>
<gene>
    <name evidence="5" type="ORF">HETSPECPRED_002876</name>
</gene>